<keyword evidence="4 10" id="KW-0812">Transmembrane</keyword>
<evidence type="ECO:0000256" key="6">
    <source>
        <dbReference type="ARBA" id="ARBA00022989"/>
    </source>
</evidence>
<dbReference type="PANTHER" id="PTHR11153">
    <property type="entry name" value="SIDEROFLEXIN"/>
    <property type="match status" value="1"/>
</dbReference>
<evidence type="ECO:0000256" key="9">
    <source>
        <dbReference type="SAM" id="Coils"/>
    </source>
</evidence>
<proteinExistence type="inferred from homology"/>
<feature type="transmembrane region" description="Helical" evidence="10">
    <location>
        <begin position="257"/>
        <end position="277"/>
    </location>
</feature>
<name>A0AAD1XH01_EUPCR</name>
<evidence type="ECO:0000256" key="4">
    <source>
        <dbReference type="ARBA" id="ARBA00022692"/>
    </source>
</evidence>
<feature type="coiled-coil region" evidence="9">
    <location>
        <begin position="53"/>
        <end position="87"/>
    </location>
</feature>
<keyword evidence="9" id="KW-0175">Coiled coil</keyword>
<evidence type="ECO:0000256" key="2">
    <source>
        <dbReference type="ARBA" id="ARBA00005974"/>
    </source>
</evidence>
<keyword evidence="3" id="KW-0813">Transport</keyword>
<keyword evidence="5" id="KW-0029">Amino-acid transport</keyword>
<feature type="transmembrane region" description="Helical" evidence="10">
    <location>
        <begin position="289"/>
        <end position="309"/>
    </location>
</feature>
<dbReference type="Proteomes" id="UP001295684">
    <property type="component" value="Unassembled WGS sequence"/>
</dbReference>
<evidence type="ECO:0000313" key="12">
    <source>
        <dbReference type="Proteomes" id="UP001295684"/>
    </source>
</evidence>
<evidence type="ECO:0000256" key="5">
    <source>
        <dbReference type="ARBA" id="ARBA00022970"/>
    </source>
</evidence>
<evidence type="ECO:0000256" key="10">
    <source>
        <dbReference type="SAM" id="Phobius"/>
    </source>
</evidence>
<feature type="transmembrane region" description="Helical" evidence="10">
    <location>
        <begin position="201"/>
        <end position="222"/>
    </location>
</feature>
<dbReference type="GO" id="GO:0005743">
    <property type="term" value="C:mitochondrial inner membrane"/>
    <property type="evidence" value="ECO:0007669"/>
    <property type="project" value="TreeGrafter"/>
</dbReference>
<accession>A0AAD1XH01</accession>
<evidence type="ECO:0000313" key="11">
    <source>
        <dbReference type="EMBL" id="CAI2372236.1"/>
    </source>
</evidence>
<keyword evidence="12" id="KW-1185">Reference proteome</keyword>
<comment type="similarity">
    <text evidence="2">Belongs to the sideroflexin family.</text>
</comment>
<dbReference type="GO" id="GO:0006865">
    <property type="term" value="P:amino acid transport"/>
    <property type="evidence" value="ECO:0007669"/>
    <property type="project" value="UniProtKB-KW"/>
</dbReference>
<sequence>MEHKTNIKEGVIDKLISFDLSTPEYNQETYSGRFMTLFRTQNPFFTFASTSKINAARKMVAEYEKTKEEFKSQNKTLLITKEEAKNLRNAQYLIGSSVHPDTNQILAPYQRFCSYSVINIPILFGMILSKQTTGTVIFWQWINQTYNAAINYSNRNASSDLGTSGLLKAYSAAVISSISIGLGMKRLLAPYSRKFKGPGQLFFNFIINVSAIGSAGVINVLIMRSEEMKKGITLTDSKGNEVGKSPIIGKDAVTKTALSRVILPIPPLLLPTIAFFFMEKRSLVPKSRIAKALTESVIFFCSMVFAPPMCCALFKQNCSVEVTKLEKEFHHLIDIDGKPIAELYYNKGL</sequence>
<comment type="caution">
    <text evidence="11">The sequence shown here is derived from an EMBL/GenBank/DDBJ whole genome shotgun (WGS) entry which is preliminary data.</text>
</comment>
<evidence type="ECO:0000256" key="7">
    <source>
        <dbReference type="ARBA" id="ARBA00023128"/>
    </source>
</evidence>
<evidence type="ECO:0008006" key="13">
    <source>
        <dbReference type="Google" id="ProtNLM"/>
    </source>
</evidence>
<dbReference type="AlphaFoldDB" id="A0AAD1XH01"/>
<keyword evidence="6 10" id="KW-1133">Transmembrane helix</keyword>
<keyword evidence="8 10" id="KW-0472">Membrane</keyword>
<keyword evidence="7" id="KW-0496">Mitochondrion</keyword>
<dbReference type="InterPro" id="IPR004686">
    <property type="entry name" value="Mtc"/>
</dbReference>
<evidence type="ECO:0000256" key="8">
    <source>
        <dbReference type="ARBA" id="ARBA00023136"/>
    </source>
</evidence>
<dbReference type="GO" id="GO:0015075">
    <property type="term" value="F:monoatomic ion transmembrane transporter activity"/>
    <property type="evidence" value="ECO:0007669"/>
    <property type="project" value="InterPro"/>
</dbReference>
<dbReference type="Pfam" id="PF03820">
    <property type="entry name" value="SFXNs"/>
    <property type="match status" value="1"/>
</dbReference>
<reference evidence="11" key="1">
    <citation type="submission" date="2023-07" db="EMBL/GenBank/DDBJ databases">
        <authorList>
            <consortium name="AG Swart"/>
            <person name="Singh M."/>
            <person name="Singh A."/>
            <person name="Seah K."/>
            <person name="Emmerich C."/>
        </authorList>
    </citation>
    <scope>NUCLEOTIDE SEQUENCE</scope>
    <source>
        <strain evidence="11">DP1</strain>
    </source>
</reference>
<dbReference type="PANTHER" id="PTHR11153:SF6">
    <property type="entry name" value="SIDEROFLEXIN-5"/>
    <property type="match status" value="1"/>
</dbReference>
<evidence type="ECO:0000256" key="1">
    <source>
        <dbReference type="ARBA" id="ARBA00004225"/>
    </source>
</evidence>
<comment type="subcellular location">
    <subcellularLocation>
        <location evidence="1">Mitochondrion membrane</location>
        <topology evidence="1">Multi-pass membrane protein</topology>
    </subcellularLocation>
</comment>
<dbReference type="EMBL" id="CAMPGE010013506">
    <property type="protein sequence ID" value="CAI2372236.1"/>
    <property type="molecule type" value="Genomic_DNA"/>
</dbReference>
<protein>
    <recommendedName>
        <fullName evidence="13">Sidoreflexin</fullName>
    </recommendedName>
</protein>
<dbReference type="GO" id="GO:1990542">
    <property type="term" value="P:mitochondrial transmembrane transport"/>
    <property type="evidence" value="ECO:0007669"/>
    <property type="project" value="TreeGrafter"/>
</dbReference>
<organism evidence="11 12">
    <name type="scientific">Euplotes crassus</name>
    <dbReference type="NCBI Taxonomy" id="5936"/>
    <lineage>
        <taxon>Eukaryota</taxon>
        <taxon>Sar</taxon>
        <taxon>Alveolata</taxon>
        <taxon>Ciliophora</taxon>
        <taxon>Intramacronucleata</taxon>
        <taxon>Spirotrichea</taxon>
        <taxon>Hypotrichia</taxon>
        <taxon>Euplotida</taxon>
        <taxon>Euplotidae</taxon>
        <taxon>Moneuplotes</taxon>
    </lineage>
</organism>
<evidence type="ECO:0000256" key="3">
    <source>
        <dbReference type="ARBA" id="ARBA00022448"/>
    </source>
</evidence>
<gene>
    <name evidence="11" type="ORF">ECRASSUSDP1_LOCUS13564</name>
</gene>